<organism evidence="1 2">
    <name type="scientific">Xylaria arbuscula</name>
    <dbReference type="NCBI Taxonomy" id="114810"/>
    <lineage>
        <taxon>Eukaryota</taxon>
        <taxon>Fungi</taxon>
        <taxon>Dikarya</taxon>
        <taxon>Ascomycota</taxon>
        <taxon>Pezizomycotina</taxon>
        <taxon>Sordariomycetes</taxon>
        <taxon>Xylariomycetidae</taxon>
        <taxon>Xylariales</taxon>
        <taxon>Xylariaceae</taxon>
        <taxon>Xylaria</taxon>
    </lineage>
</organism>
<proteinExistence type="predicted"/>
<evidence type="ECO:0000313" key="1">
    <source>
        <dbReference type="EMBL" id="KAJ3557969.1"/>
    </source>
</evidence>
<reference evidence="1" key="1">
    <citation type="submission" date="2022-07" db="EMBL/GenBank/DDBJ databases">
        <title>Genome Sequence of Xylaria arbuscula.</title>
        <authorList>
            <person name="Buettner E."/>
        </authorList>
    </citation>
    <scope>NUCLEOTIDE SEQUENCE</scope>
    <source>
        <strain evidence="1">VT107</strain>
    </source>
</reference>
<dbReference type="AlphaFoldDB" id="A0A9W8N5N8"/>
<dbReference type="SUPFAM" id="SSF51735">
    <property type="entry name" value="NAD(P)-binding Rossmann-fold domains"/>
    <property type="match status" value="1"/>
</dbReference>
<accession>A0A9W8N5N8</accession>
<keyword evidence="2" id="KW-1185">Reference proteome</keyword>
<dbReference type="Proteomes" id="UP001148614">
    <property type="component" value="Unassembled WGS sequence"/>
</dbReference>
<comment type="caution">
    <text evidence="1">The sequence shown here is derived from an EMBL/GenBank/DDBJ whole genome shotgun (WGS) entry which is preliminary data.</text>
</comment>
<gene>
    <name evidence="1" type="ORF">NPX13_g9819</name>
</gene>
<protein>
    <submittedName>
        <fullName evidence="1">Uncharacterized protein</fullName>
    </submittedName>
</protein>
<sequence length="234" mass="26385">MVPVPPPAVPINIIIVGSGLIGTAVLQHALTNPHVNHIYWVSRTYPPDTLRIHYKVTHLLRREFLNWHTRDLERMRGANACIWALGPRGHNERRFNFETAQESIMRYPCQAASQFVHSLAPYNTCGRPFNFVCVNCRTQWLPGDDTRDNAEATRRQAQTEEGLATLQRWHPLTLKILIARPGVSTASELLDSAGKDAIKAARHHIPLPDRSMWHKLAKRIATKGVFAKKGAADV</sequence>
<name>A0A9W8N5N8_9PEZI</name>
<evidence type="ECO:0000313" key="2">
    <source>
        <dbReference type="Proteomes" id="UP001148614"/>
    </source>
</evidence>
<dbReference type="InterPro" id="IPR036291">
    <property type="entry name" value="NAD(P)-bd_dom_sf"/>
</dbReference>
<dbReference type="Gene3D" id="3.40.50.720">
    <property type="entry name" value="NAD(P)-binding Rossmann-like Domain"/>
    <property type="match status" value="1"/>
</dbReference>
<dbReference type="EMBL" id="JANPWZ010002539">
    <property type="protein sequence ID" value="KAJ3557969.1"/>
    <property type="molecule type" value="Genomic_DNA"/>
</dbReference>